<dbReference type="Pfam" id="PF00071">
    <property type="entry name" value="Ras"/>
    <property type="match status" value="1"/>
</dbReference>
<protein>
    <submittedName>
        <fullName evidence="2">Uncharacterized protein</fullName>
    </submittedName>
</protein>
<dbReference type="FunFam" id="3.40.50.300:FF:001728">
    <property type="entry name" value="Ras related protein1"/>
    <property type="match status" value="1"/>
</dbReference>
<comment type="caution">
    <text evidence="2">The sequence shown here is derived from an EMBL/GenBank/DDBJ whole genome shotgun (WGS) entry which is preliminary data.</text>
</comment>
<dbReference type="GO" id="GO:0003924">
    <property type="term" value="F:GTPase activity"/>
    <property type="evidence" value="ECO:0007669"/>
    <property type="project" value="InterPro"/>
</dbReference>
<dbReference type="OrthoDB" id="9989112at2759"/>
<dbReference type="PROSITE" id="PS51419">
    <property type="entry name" value="RAB"/>
    <property type="match status" value="1"/>
</dbReference>
<dbReference type="GO" id="GO:0005525">
    <property type="term" value="F:GTP binding"/>
    <property type="evidence" value="ECO:0007669"/>
    <property type="project" value="InterPro"/>
</dbReference>
<accession>A0A8S1UGY1</accession>
<dbReference type="InterPro" id="IPR005225">
    <property type="entry name" value="Small_GTP-bd"/>
</dbReference>
<dbReference type="SMART" id="SM00175">
    <property type="entry name" value="RAB"/>
    <property type="match status" value="1"/>
</dbReference>
<dbReference type="EMBL" id="CAJJDP010000043">
    <property type="protein sequence ID" value="CAD8163363.1"/>
    <property type="molecule type" value="Genomic_DNA"/>
</dbReference>
<dbReference type="AlphaFoldDB" id="A0A8S1UGY1"/>
<reference evidence="2" key="1">
    <citation type="submission" date="2021-01" db="EMBL/GenBank/DDBJ databases">
        <authorList>
            <consortium name="Genoscope - CEA"/>
            <person name="William W."/>
        </authorList>
    </citation>
    <scope>NUCLEOTIDE SEQUENCE</scope>
</reference>
<dbReference type="SMART" id="SM00176">
    <property type="entry name" value="RAN"/>
    <property type="match status" value="1"/>
</dbReference>
<evidence type="ECO:0000313" key="2">
    <source>
        <dbReference type="EMBL" id="CAD8163363.1"/>
    </source>
</evidence>
<dbReference type="Proteomes" id="UP000683925">
    <property type="component" value="Unassembled WGS sequence"/>
</dbReference>
<dbReference type="OMA" id="THGTLEM"/>
<proteinExistence type="inferred from homology"/>
<evidence type="ECO:0000256" key="1">
    <source>
        <dbReference type="ARBA" id="ARBA00006270"/>
    </source>
</evidence>
<dbReference type="SMART" id="SM00174">
    <property type="entry name" value="RHO"/>
    <property type="match status" value="1"/>
</dbReference>
<name>A0A8S1UGY1_PAROT</name>
<organism evidence="2 3">
    <name type="scientific">Paramecium octaurelia</name>
    <dbReference type="NCBI Taxonomy" id="43137"/>
    <lineage>
        <taxon>Eukaryota</taxon>
        <taxon>Sar</taxon>
        <taxon>Alveolata</taxon>
        <taxon>Ciliophora</taxon>
        <taxon>Intramacronucleata</taxon>
        <taxon>Oligohymenophorea</taxon>
        <taxon>Peniculida</taxon>
        <taxon>Parameciidae</taxon>
        <taxon>Paramecium</taxon>
    </lineage>
</organism>
<dbReference type="PROSITE" id="PS51421">
    <property type="entry name" value="RAS"/>
    <property type="match status" value="1"/>
</dbReference>
<dbReference type="PANTHER" id="PTHR47979">
    <property type="entry name" value="DRAB11-RELATED"/>
    <property type="match status" value="1"/>
</dbReference>
<dbReference type="InterPro" id="IPR050209">
    <property type="entry name" value="Rab_GTPases_membrane_traffic"/>
</dbReference>
<dbReference type="NCBIfam" id="TIGR00231">
    <property type="entry name" value="small_GTP"/>
    <property type="match status" value="1"/>
</dbReference>
<dbReference type="InterPro" id="IPR001806">
    <property type="entry name" value="Small_GTPase"/>
</dbReference>
<comment type="similarity">
    <text evidence="1">Belongs to the small GTPase superfamily. Rab family.</text>
</comment>
<evidence type="ECO:0000313" key="3">
    <source>
        <dbReference type="Proteomes" id="UP000683925"/>
    </source>
</evidence>
<gene>
    <name evidence="2" type="ORF">POCTA_138.1.T0430125</name>
</gene>
<dbReference type="SMART" id="SM00173">
    <property type="entry name" value="RAS"/>
    <property type="match status" value="1"/>
</dbReference>
<sequence>MSYHYLFKFIIIGDTAVGKSCILYQFLEQKFRVKHEMTVGVEFGAKFLDLDGKQIKLQIWDTAGQETFKSITRQYYRSAAGAILVYDVTRRESFENVREWIKECQVHGTQDMVIVLVGNKVDLEKQYNIHNINGVKFPNLKGSNQRMKKIYCLLKQVRRIIQTLLKHSPKQHLKYSKSYRKANRRVNYQESELDKQLTKHNFNNRVPLQMDVAEIIINYKSLLHRNYKIQNLMSNSIILATFFQDLIIIECTDHDEISNRVFVTLNQQIKIAKYFIRTYSNKQTKQHQNRNQQFQSNSYKQLSNRYIQQLIIQKRQKEFESLKIIDIYIIYIQ</sequence>
<keyword evidence="3" id="KW-1185">Reference proteome</keyword>